<dbReference type="Gene3D" id="1.10.630.10">
    <property type="entry name" value="Cytochrome P450"/>
    <property type="match status" value="1"/>
</dbReference>
<dbReference type="SUPFAM" id="SSF52343">
    <property type="entry name" value="Ferredoxin reductase-like, C-terminal NADP-linked domain"/>
    <property type="match status" value="1"/>
</dbReference>
<comment type="cofactor">
    <cofactor evidence="1">
        <name>heme</name>
        <dbReference type="ChEBI" id="CHEBI:30413"/>
    </cofactor>
</comment>
<evidence type="ECO:0000256" key="1">
    <source>
        <dbReference type="ARBA" id="ARBA00001971"/>
    </source>
</evidence>
<proteinExistence type="inferred from homology"/>
<dbReference type="Gene3D" id="3.40.50.80">
    <property type="entry name" value="Nucleotide-binding domain of ferredoxin-NADP reductase (FNR) module"/>
    <property type="match status" value="1"/>
</dbReference>
<dbReference type="CDD" id="cd11078">
    <property type="entry name" value="CYP130-like"/>
    <property type="match status" value="1"/>
</dbReference>
<dbReference type="InterPro" id="IPR039261">
    <property type="entry name" value="FNR_nucleotide-bd"/>
</dbReference>
<evidence type="ECO:0000256" key="2">
    <source>
        <dbReference type="ARBA" id="ARBA00010617"/>
    </source>
</evidence>
<evidence type="ECO:0000259" key="3">
    <source>
        <dbReference type="PROSITE" id="PS51085"/>
    </source>
</evidence>
<dbReference type="SUPFAM" id="SSF54292">
    <property type="entry name" value="2Fe-2S ferredoxin-like"/>
    <property type="match status" value="1"/>
</dbReference>
<name>A0A926P2Q4_9HYPH</name>
<dbReference type="InterPro" id="IPR017927">
    <property type="entry name" value="FAD-bd_FR_type"/>
</dbReference>
<dbReference type="RefSeq" id="WP_190293689.1">
    <property type="nucleotide sequence ID" value="NZ_JABFCZ010000029.1"/>
</dbReference>
<dbReference type="SUPFAM" id="SSF63380">
    <property type="entry name" value="Riboflavin synthase domain-like"/>
    <property type="match status" value="1"/>
</dbReference>
<comment type="caution">
    <text evidence="5">The sequence shown here is derived from an EMBL/GenBank/DDBJ whole genome shotgun (WGS) entry which is preliminary data.</text>
</comment>
<dbReference type="GO" id="GO:0020037">
    <property type="term" value="F:heme binding"/>
    <property type="evidence" value="ECO:0007669"/>
    <property type="project" value="InterPro"/>
</dbReference>
<dbReference type="InterPro" id="IPR036396">
    <property type="entry name" value="Cyt_P450_sf"/>
</dbReference>
<dbReference type="CDD" id="cd00207">
    <property type="entry name" value="fer2"/>
    <property type="match status" value="1"/>
</dbReference>
<evidence type="ECO:0000259" key="4">
    <source>
        <dbReference type="PROSITE" id="PS51384"/>
    </source>
</evidence>
<accession>A0A926P2Q4</accession>
<dbReference type="PROSITE" id="PS00086">
    <property type="entry name" value="CYTOCHROME_P450"/>
    <property type="match status" value="1"/>
</dbReference>
<dbReference type="GO" id="GO:0004497">
    <property type="term" value="F:monooxygenase activity"/>
    <property type="evidence" value="ECO:0007669"/>
    <property type="project" value="InterPro"/>
</dbReference>
<dbReference type="InterPro" id="IPR012675">
    <property type="entry name" value="Beta-grasp_dom_sf"/>
</dbReference>
<dbReference type="Gene3D" id="2.40.30.10">
    <property type="entry name" value="Translation factors"/>
    <property type="match status" value="1"/>
</dbReference>
<evidence type="ECO:0000313" key="6">
    <source>
        <dbReference type="Proteomes" id="UP000598467"/>
    </source>
</evidence>
<feature type="domain" description="2Fe-2S ferredoxin-type" evidence="3">
    <location>
        <begin position="688"/>
        <end position="776"/>
    </location>
</feature>
<feature type="domain" description="FAD-binding FR-type" evidence="4">
    <location>
        <begin position="462"/>
        <end position="562"/>
    </location>
</feature>
<dbReference type="InterPro" id="IPR001128">
    <property type="entry name" value="Cyt_P450"/>
</dbReference>
<dbReference type="InterPro" id="IPR017972">
    <property type="entry name" value="Cyt_P450_CS"/>
</dbReference>
<dbReference type="Proteomes" id="UP000598467">
    <property type="component" value="Unassembled WGS sequence"/>
</dbReference>
<dbReference type="InterPro" id="IPR036010">
    <property type="entry name" value="2Fe-2S_ferredoxin-like_sf"/>
</dbReference>
<dbReference type="PANTHER" id="PTHR46696">
    <property type="entry name" value="P450, PUTATIVE (EUROFUNG)-RELATED"/>
    <property type="match status" value="1"/>
</dbReference>
<dbReference type="Gene3D" id="3.10.20.30">
    <property type="match status" value="1"/>
</dbReference>
<dbReference type="PANTHER" id="PTHR46696:SF6">
    <property type="entry name" value="P450, PUTATIVE (EUROFUNG)-RELATED"/>
    <property type="match status" value="1"/>
</dbReference>
<dbReference type="CDD" id="cd06185">
    <property type="entry name" value="PDR_like"/>
    <property type="match status" value="1"/>
</dbReference>
<dbReference type="PROSITE" id="PS51384">
    <property type="entry name" value="FAD_FR"/>
    <property type="match status" value="1"/>
</dbReference>
<dbReference type="Pfam" id="PF00111">
    <property type="entry name" value="Fer2"/>
    <property type="match status" value="1"/>
</dbReference>
<evidence type="ECO:0000313" key="5">
    <source>
        <dbReference type="EMBL" id="MBD1549001.1"/>
    </source>
</evidence>
<dbReference type="EMBL" id="JABFCZ010000029">
    <property type="protein sequence ID" value="MBD1549001.1"/>
    <property type="molecule type" value="Genomic_DNA"/>
</dbReference>
<organism evidence="5 6">
    <name type="scientific">Roseibium aggregatum</name>
    <dbReference type="NCBI Taxonomy" id="187304"/>
    <lineage>
        <taxon>Bacteria</taxon>
        <taxon>Pseudomonadati</taxon>
        <taxon>Pseudomonadota</taxon>
        <taxon>Alphaproteobacteria</taxon>
        <taxon>Hyphomicrobiales</taxon>
        <taxon>Stappiaceae</taxon>
        <taxon>Roseibium</taxon>
    </lineage>
</organism>
<gene>
    <name evidence="5" type="ORF">HK439_22300</name>
</gene>
<dbReference type="Pfam" id="PF00067">
    <property type="entry name" value="p450"/>
    <property type="match status" value="1"/>
</dbReference>
<dbReference type="InterPro" id="IPR017938">
    <property type="entry name" value="Riboflavin_synthase-like_b-brl"/>
</dbReference>
<dbReference type="AlphaFoldDB" id="A0A926P2Q4"/>
<dbReference type="GO" id="GO:0051536">
    <property type="term" value="F:iron-sulfur cluster binding"/>
    <property type="evidence" value="ECO:0007669"/>
    <property type="project" value="InterPro"/>
</dbReference>
<dbReference type="PROSITE" id="PS51085">
    <property type="entry name" value="2FE2S_FER_2"/>
    <property type="match status" value="1"/>
</dbReference>
<reference evidence="5" key="1">
    <citation type="submission" date="2020-05" db="EMBL/GenBank/DDBJ databases">
        <title>Identification of trans-AT polyketide cluster in two marine bacteria, producers of a novel glutaramide-containing polyketide sesbanimide D and analogs.</title>
        <authorList>
            <person name="Kacar D."/>
            <person name="Rodriguez P."/>
            <person name="Canedo L."/>
            <person name="Gonzalez E."/>
            <person name="Galan B."/>
            <person name="De La Calle F."/>
            <person name="Garcia J.L."/>
        </authorList>
    </citation>
    <scope>NUCLEOTIDE SEQUENCE</scope>
    <source>
        <strain evidence="5">PHM038</strain>
    </source>
</reference>
<dbReference type="InterPro" id="IPR001041">
    <property type="entry name" value="2Fe-2S_ferredoxin-type"/>
</dbReference>
<dbReference type="GO" id="GO:0016705">
    <property type="term" value="F:oxidoreductase activity, acting on paired donors, with incorporation or reduction of molecular oxygen"/>
    <property type="evidence" value="ECO:0007669"/>
    <property type="project" value="InterPro"/>
</dbReference>
<dbReference type="SUPFAM" id="SSF48264">
    <property type="entry name" value="Cytochrome P450"/>
    <property type="match status" value="1"/>
</dbReference>
<comment type="similarity">
    <text evidence="2">Belongs to the cytochrome P450 family.</text>
</comment>
<dbReference type="GO" id="GO:0005506">
    <property type="term" value="F:iron ion binding"/>
    <property type="evidence" value="ECO:0007669"/>
    <property type="project" value="InterPro"/>
</dbReference>
<sequence length="776" mass="85734">MAETAGEIGSKSGGCPVSGHGGSGCPVSELAANFDAFEGPYQVDPAEALRWSRDQLPVFYSPKLGYWIVSRYDDIKAVFRDNILFSPKNVLEKISPAIPEAMEVLKGYGYAMNRTMVNEDEPAHMERRRALIGHFLPENLAANQEMIRRLTREKVDAFIDCGRVDLVDAMLYEVPLNVALHFLGVPEDEIAVLRNFSLAHSVNTWGKPTPEKQIEVAHSVGKFWQYAGSVIEKMKAEPDGRGWMHETIRKNAEIPDVVPDSYVHSMMMAIIVAAHETTSLASANMFKTLLSHREAWDDICADPSLIPNAVEECLRYAGSIVAWRRQTTGPARVGDVDLPEGAKLLIVQASANQDERHFEDGDTFDIYRDNAVDHLTFGYGAHQCMGKNIGRMEMRIFLEEVTRRLPHLRLAEQEFSYLPNTSFRGPDHLWVEWDSSENPERRDPGLLDRTLEFPVGAPARKDIARRIRVTGVQTVADRIVQLTVEDAHGRALPNWSPGAHIELCLGGYDRKYSLCGAPGENAYTVAVLREDEGRGGSRYIHDTVKPGMEIRMRGPHNLFRLDEDAEHYLLVAGGIGITPILAMADRLKALGKPYQLHYAGRSRAAMAFVDRAARDHGAALSVHAREDGARMDLPGLVGALPEGGRIYACGPERMITALEDLTSGLPEGTLRFEHFSSHNTGLDPEKEQAFEAELSDSGLTVQVAADQTLLDAIRAAGIDVASDCCEGLCGSCEVQVLDGDVDHRDVVLSRSERAENNRMMACCSRAKNGGRLRLGL</sequence>
<protein>
    <submittedName>
        <fullName evidence="5">Cytochrome P450</fullName>
    </submittedName>
</protein>
<dbReference type="PRINTS" id="PR00409">
    <property type="entry name" value="PHDIOXRDTASE"/>
</dbReference>